<comment type="similarity">
    <text evidence="5 6">Belongs to the adenylate kinase family.</text>
</comment>
<feature type="binding site" evidence="5">
    <location>
        <position position="158"/>
    </location>
    <ligand>
        <name>AMP</name>
        <dbReference type="ChEBI" id="CHEBI:456215"/>
    </ligand>
</feature>
<feature type="binding site" evidence="5">
    <location>
        <position position="38"/>
    </location>
    <ligand>
        <name>AMP</name>
        <dbReference type="ChEBI" id="CHEBI:456215"/>
    </ligand>
</feature>
<dbReference type="PRINTS" id="PR00094">
    <property type="entry name" value="ADENYLTKNASE"/>
</dbReference>
<comment type="subcellular location">
    <subcellularLocation>
        <location evidence="5 7">Cytoplasm</location>
    </subcellularLocation>
</comment>
<evidence type="ECO:0000256" key="2">
    <source>
        <dbReference type="ARBA" id="ARBA00022727"/>
    </source>
</evidence>
<dbReference type="EC" id="2.7.4.3" evidence="5 7"/>
<evidence type="ECO:0000256" key="5">
    <source>
        <dbReference type="HAMAP-Rule" id="MF_00235"/>
    </source>
</evidence>
<evidence type="ECO:0000256" key="6">
    <source>
        <dbReference type="RuleBase" id="RU003330"/>
    </source>
</evidence>
<organism evidence="8 9">
    <name type="scientific">Luteolibacter rhizosphaerae</name>
    <dbReference type="NCBI Taxonomy" id="2989719"/>
    <lineage>
        <taxon>Bacteria</taxon>
        <taxon>Pseudomonadati</taxon>
        <taxon>Verrucomicrobiota</taxon>
        <taxon>Verrucomicrobiia</taxon>
        <taxon>Verrucomicrobiales</taxon>
        <taxon>Verrucomicrobiaceae</taxon>
        <taxon>Luteolibacter</taxon>
    </lineage>
</organism>
<feature type="region of interest" description="NMP" evidence="5">
    <location>
        <begin position="32"/>
        <end position="61"/>
    </location>
</feature>
<keyword evidence="5 7" id="KW-0067">ATP-binding</keyword>
<evidence type="ECO:0000256" key="3">
    <source>
        <dbReference type="ARBA" id="ARBA00022741"/>
    </source>
</evidence>
<dbReference type="InterPro" id="IPR033690">
    <property type="entry name" value="Adenylat_kinase_CS"/>
</dbReference>
<evidence type="ECO:0000256" key="4">
    <source>
        <dbReference type="ARBA" id="ARBA00022777"/>
    </source>
</evidence>
<accession>A0ABT3G029</accession>
<dbReference type="CDD" id="cd01428">
    <property type="entry name" value="ADK"/>
    <property type="match status" value="1"/>
</dbReference>
<comment type="pathway">
    <text evidence="5">Purine metabolism; AMP biosynthesis via salvage pathway; AMP from ADP: step 1/1.</text>
</comment>
<dbReference type="PROSITE" id="PS00113">
    <property type="entry name" value="ADENYLATE_KINASE"/>
    <property type="match status" value="1"/>
</dbReference>
<evidence type="ECO:0000256" key="1">
    <source>
        <dbReference type="ARBA" id="ARBA00022679"/>
    </source>
</evidence>
<comment type="catalytic activity">
    <reaction evidence="5 7">
        <text>AMP + ATP = 2 ADP</text>
        <dbReference type="Rhea" id="RHEA:12973"/>
        <dbReference type="ChEBI" id="CHEBI:30616"/>
        <dbReference type="ChEBI" id="CHEBI:456215"/>
        <dbReference type="ChEBI" id="CHEBI:456216"/>
        <dbReference type="EC" id="2.7.4.3"/>
    </reaction>
</comment>
<evidence type="ECO:0000256" key="7">
    <source>
        <dbReference type="RuleBase" id="RU003331"/>
    </source>
</evidence>
<feature type="binding site" evidence="5">
    <location>
        <position position="33"/>
    </location>
    <ligand>
        <name>AMP</name>
        <dbReference type="ChEBI" id="CHEBI:456215"/>
    </ligand>
</feature>
<feature type="binding site" evidence="5">
    <location>
        <begin position="85"/>
        <end position="88"/>
    </location>
    <ligand>
        <name>AMP</name>
        <dbReference type="ChEBI" id="CHEBI:456215"/>
    </ligand>
</feature>
<feature type="binding site" evidence="5">
    <location>
        <position position="92"/>
    </location>
    <ligand>
        <name>AMP</name>
        <dbReference type="ChEBI" id="CHEBI:456215"/>
    </ligand>
</feature>
<reference evidence="8" key="1">
    <citation type="submission" date="2022-10" db="EMBL/GenBank/DDBJ databases">
        <title>Luteolibacter sp. GHJ8, whole genome shotgun sequencing project.</title>
        <authorList>
            <person name="Zhao G."/>
            <person name="Shen L."/>
        </authorList>
    </citation>
    <scope>NUCLEOTIDE SEQUENCE</scope>
    <source>
        <strain evidence="8">GHJ8</strain>
    </source>
</reference>
<comment type="caution">
    <text evidence="8">The sequence shown here is derived from an EMBL/GenBank/DDBJ whole genome shotgun (WGS) entry which is preliminary data.</text>
</comment>
<gene>
    <name evidence="5" type="primary">adk</name>
    <name evidence="8" type="ORF">OJ996_04765</name>
</gene>
<evidence type="ECO:0000313" key="8">
    <source>
        <dbReference type="EMBL" id="MCW1912871.1"/>
    </source>
</evidence>
<dbReference type="EMBL" id="JAPDDR010000002">
    <property type="protein sequence ID" value="MCW1912871.1"/>
    <property type="molecule type" value="Genomic_DNA"/>
</dbReference>
<comment type="function">
    <text evidence="5">Catalyzes the reversible transfer of the terminal phosphate group between ATP and AMP. Plays an important role in cellular energy homeostasis and in adenine nucleotide metabolism.</text>
</comment>
<keyword evidence="9" id="KW-1185">Reference proteome</keyword>
<dbReference type="Proteomes" id="UP001165653">
    <property type="component" value="Unassembled WGS sequence"/>
</dbReference>
<proteinExistence type="inferred from homology"/>
<feature type="binding site" evidence="5">
    <location>
        <begin position="12"/>
        <end position="17"/>
    </location>
    <ligand>
        <name>ATP</name>
        <dbReference type="ChEBI" id="CHEBI:30616"/>
    </ligand>
</feature>
<dbReference type="Pfam" id="PF00406">
    <property type="entry name" value="ADK"/>
    <property type="match status" value="1"/>
</dbReference>
<dbReference type="HAMAP" id="MF_00235">
    <property type="entry name" value="Adenylate_kinase_Adk"/>
    <property type="match status" value="1"/>
</dbReference>
<protein>
    <recommendedName>
        <fullName evidence="5 7">Adenylate kinase</fullName>
        <shortName evidence="5">AK</shortName>
        <ecNumber evidence="5 7">2.7.4.3</ecNumber>
    </recommendedName>
    <alternativeName>
        <fullName evidence="5">ATP-AMP transphosphorylase</fullName>
    </alternativeName>
    <alternativeName>
        <fullName evidence="5">ATP:AMP phosphotransferase</fullName>
    </alternativeName>
    <alternativeName>
        <fullName evidence="5">Adenylate monophosphate kinase</fullName>
    </alternativeName>
</protein>
<dbReference type="Gene3D" id="3.40.50.300">
    <property type="entry name" value="P-loop containing nucleotide triphosphate hydrolases"/>
    <property type="match status" value="1"/>
</dbReference>
<sequence length="217" mass="23879">MPHRLVLLGPPASGKGTQGRRLAEDLGLAYLSTGALLRSAVEQGTELGKQAAPVLERGEYLSDELMCSIMGEWLGRQKGGWVLDGFPRSITQTDFLSAWLADKSLKLDAAILLEVPLDELLIRLGNRIECPECRWSGRKQDLNGADRCPECGGVPAPRADDTPTNFRSRLAEYEENTLPVVSRYEQEGLLHRFDATRGPDEGAKRLLELVKSLKSHG</sequence>
<feature type="binding site" evidence="5">
    <location>
        <position position="127"/>
    </location>
    <ligand>
        <name>ATP</name>
        <dbReference type="ChEBI" id="CHEBI:30616"/>
    </ligand>
</feature>
<dbReference type="InterPro" id="IPR006259">
    <property type="entry name" value="Adenyl_kin_sub"/>
</dbReference>
<dbReference type="NCBIfam" id="TIGR01351">
    <property type="entry name" value="adk"/>
    <property type="match status" value="1"/>
</dbReference>
<comment type="subunit">
    <text evidence="5 7">Monomer.</text>
</comment>
<feature type="binding site" evidence="5">
    <location>
        <position position="169"/>
    </location>
    <ligand>
        <name>AMP</name>
        <dbReference type="ChEBI" id="CHEBI:456215"/>
    </ligand>
</feature>
<keyword evidence="1 5" id="KW-0808">Transferase</keyword>
<name>A0ABT3G029_9BACT</name>
<dbReference type="InterPro" id="IPR000850">
    <property type="entry name" value="Adenylat/UMP-CMP_kin"/>
</dbReference>
<keyword evidence="3 5" id="KW-0547">Nucleotide-binding</keyword>
<keyword evidence="4 5" id="KW-0418">Kinase</keyword>
<comment type="caution">
    <text evidence="5">Lacks conserved residue(s) required for the propagation of feature annotation.</text>
</comment>
<evidence type="ECO:0000313" key="9">
    <source>
        <dbReference type="Proteomes" id="UP001165653"/>
    </source>
</evidence>
<dbReference type="SUPFAM" id="SSF52540">
    <property type="entry name" value="P-loop containing nucleoside triphosphate hydrolases"/>
    <property type="match status" value="1"/>
</dbReference>
<dbReference type="GO" id="GO:0016301">
    <property type="term" value="F:kinase activity"/>
    <property type="evidence" value="ECO:0007669"/>
    <property type="project" value="UniProtKB-KW"/>
</dbReference>
<comment type="domain">
    <text evidence="5">Consists of three domains, a large central CORE domain and two small peripheral domains, NMPbind and LID, which undergo movements during catalysis. The LID domain closes over the site of phosphoryl transfer upon ATP binding. Assembling and dissambling the active center during each catalytic cycle provides an effective means to prevent ATP hydrolysis.</text>
</comment>
<feature type="binding site" evidence="5">
    <location>
        <begin position="59"/>
        <end position="61"/>
    </location>
    <ligand>
        <name>AMP</name>
        <dbReference type="ChEBI" id="CHEBI:456215"/>
    </ligand>
</feature>
<dbReference type="InterPro" id="IPR027417">
    <property type="entry name" value="P-loop_NTPase"/>
</dbReference>
<keyword evidence="2 5" id="KW-0545">Nucleotide biosynthesis</keyword>
<dbReference type="RefSeq" id="WP_264511728.1">
    <property type="nucleotide sequence ID" value="NZ_JAPDDR010000002.1"/>
</dbReference>
<feature type="binding site" evidence="5">
    <location>
        <position position="197"/>
    </location>
    <ligand>
        <name>ATP</name>
        <dbReference type="ChEBI" id="CHEBI:30616"/>
    </ligand>
</feature>
<keyword evidence="5" id="KW-0963">Cytoplasm</keyword>
<dbReference type="PANTHER" id="PTHR23359">
    <property type="entry name" value="NUCLEOTIDE KINASE"/>
    <property type="match status" value="1"/>
</dbReference>